<organism evidence="1 2">
    <name type="scientific">Pyrococcus furiosus (strain ATCC 43587 / DSM 3638 / JCM 8422 / Vc1)</name>
    <dbReference type="NCBI Taxonomy" id="186497"/>
    <lineage>
        <taxon>Archaea</taxon>
        <taxon>Methanobacteriati</taxon>
        <taxon>Methanobacteriota</taxon>
        <taxon>Thermococci</taxon>
        <taxon>Thermococcales</taxon>
        <taxon>Thermococcaceae</taxon>
        <taxon>Pyrococcus</taxon>
    </lineage>
</organism>
<name>A0A5C0XTS6_PYRFU</name>
<dbReference type="GeneID" id="13300632"/>
<protein>
    <submittedName>
        <fullName evidence="1">DUF3783 domain-containing protein</fullName>
    </submittedName>
</protein>
<evidence type="ECO:0000313" key="2">
    <source>
        <dbReference type="Proteomes" id="UP000324354"/>
    </source>
</evidence>
<evidence type="ECO:0000313" key="1">
    <source>
        <dbReference type="EMBL" id="QEK79274.1"/>
    </source>
</evidence>
<dbReference type="GeneID" id="41713481"/>
<dbReference type="AlphaFoldDB" id="A0A5C0XTS6"/>
<dbReference type="RefSeq" id="WP_011012799.1">
    <property type="nucleotide sequence ID" value="NC_003413.1"/>
</dbReference>
<sequence length="117" mass="13632">MRILAIGFSDSEVEKLRELVGDVVCIPEYCKDLVVEEIIQRDSLEGRCDWHFQRFIIIHGASSEEIKKIIKTVKTAFNNVIFAVTTPISLTWRLEELLNELIREHQYFMAMKSFKLG</sequence>
<reference evidence="1 2" key="1">
    <citation type="submission" date="2017-08" db="EMBL/GenBank/DDBJ databases">
        <title>Resequencing and Reannotation of the genome of Pyrococcus furiosus type strain DSM3638.</title>
        <authorList>
            <person name="Reichelt R.M."/>
            <person name="Bunk B."/>
        </authorList>
    </citation>
    <scope>NUCLEOTIDE SEQUENCE [LARGE SCALE GENOMIC DNA]</scope>
    <source>
        <strain evidence="1 2">DSM 3638</strain>
    </source>
</reference>
<accession>A0A5C0XTS6</accession>
<dbReference type="PIRSF" id="PIRSF014543">
    <property type="entry name" value="UCP014543"/>
    <property type="match status" value="1"/>
</dbReference>
<dbReference type="Proteomes" id="UP000324354">
    <property type="component" value="Chromosome"/>
</dbReference>
<dbReference type="InterPro" id="IPR016621">
    <property type="entry name" value="UCP014543"/>
</dbReference>
<proteinExistence type="predicted"/>
<dbReference type="Pfam" id="PF12646">
    <property type="entry name" value="DUF3783"/>
    <property type="match status" value="1"/>
</dbReference>
<gene>
    <name evidence="1" type="ORF">PFDSM3638_08365</name>
</gene>
<dbReference type="EMBL" id="CP023154">
    <property type="protein sequence ID" value="QEK79274.1"/>
    <property type="molecule type" value="Genomic_DNA"/>
</dbReference>
<dbReference type="OrthoDB" id="85763at2157"/>